<comment type="similarity">
    <text evidence="14 16">Belongs to the type III pantothenate kinase family.</text>
</comment>
<evidence type="ECO:0000256" key="5">
    <source>
        <dbReference type="ARBA" id="ARBA00011738"/>
    </source>
</evidence>
<evidence type="ECO:0000256" key="14">
    <source>
        <dbReference type="ARBA" id="ARBA00038036"/>
    </source>
</evidence>
<reference evidence="17 18" key="1">
    <citation type="journal article" date="2011" name="Front. Microbiol.">
        <title>Genomic signatures of strain selection and enhancement in Bacillus atrophaeus var. globigii, a historical biowarfare simulant.</title>
        <authorList>
            <person name="Gibbons H.S."/>
            <person name="Broomall S.M."/>
            <person name="McNew L.A."/>
            <person name="Daligault H."/>
            <person name="Chapman C."/>
            <person name="Bruce D."/>
            <person name="Karavis M."/>
            <person name="Krepps M."/>
            <person name="McGregor P.A."/>
            <person name="Hong C."/>
            <person name="Park K.H."/>
            <person name="Akmal A."/>
            <person name="Feldman A."/>
            <person name="Lin J.S."/>
            <person name="Chang W.E."/>
            <person name="Higgs B.W."/>
            <person name="Demirev P."/>
            <person name="Lindquist J."/>
            <person name="Liem A."/>
            <person name="Fochler E."/>
            <person name="Read T.D."/>
            <person name="Tapia R."/>
            <person name="Johnson S."/>
            <person name="Bishop-Lilly K.A."/>
            <person name="Detter C."/>
            <person name="Han C."/>
            <person name="Sozhamannan S."/>
            <person name="Rosenzweig C.N."/>
            <person name="Skowronski E.W."/>
        </authorList>
    </citation>
    <scope>NUCLEOTIDE SEQUENCE [LARGE SCALE GENOMIC DNA]</scope>
    <source>
        <strain evidence="17 18">GYP-17</strain>
    </source>
</reference>
<comment type="subcellular location">
    <subcellularLocation>
        <location evidence="3 16">Cytoplasm</location>
    </subcellularLocation>
</comment>
<dbReference type="GO" id="GO:0015937">
    <property type="term" value="P:coenzyme A biosynthetic process"/>
    <property type="evidence" value="ECO:0007669"/>
    <property type="project" value="UniProtKB-UniRule"/>
</dbReference>
<comment type="caution">
    <text evidence="17">The sequence shown here is derived from an EMBL/GenBank/DDBJ whole genome shotgun (WGS) entry which is preliminary data.</text>
</comment>
<keyword evidence="10 16" id="KW-0418">Kinase</keyword>
<keyword evidence="12 16" id="KW-0630">Potassium</keyword>
<dbReference type="InterPro" id="IPR043129">
    <property type="entry name" value="ATPase_NBD"/>
</dbReference>
<comment type="subunit">
    <text evidence="5 16">Homodimer.</text>
</comment>
<comment type="catalytic activity">
    <reaction evidence="1 16">
        <text>(R)-pantothenate + ATP = (R)-4'-phosphopantothenate + ADP + H(+)</text>
        <dbReference type="Rhea" id="RHEA:16373"/>
        <dbReference type="ChEBI" id="CHEBI:10986"/>
        <dbReference type="ChEBI" id="CHEBI:15378"/>
        <dbReference type="ChEBI" id="CHEBI:29032"/>
        <dbReference type="ChEBI" id="CHEBI:30616"/>
        <dbReference type="ChEBI" id="CHEBI:456216"/>
        <dbReference type="EC" id="2.7.1.33"/>
    </reaction>
</comment>
<dbReference type="GO" id="GO:0046872">
    <property type="term" value="F:metal ion binding"/>
    <property type="evidence" value="ECO:0007669"/>
    <property type="project" value="UniProtKB-KW"/>
</dbReference>
<evidence type="ECO:0000256" key="12">
    <source>
        <dbReference type="ARBA" id="ARBA00022958"/>
    </source>
</evidence>
<keyword evidence="16" id="KW-0479">Metal-binding</keyword>
<evidence type="ECO:0000256" key="7">
    <source>
        <dbReference type="ARBA" id="ARBA00022490"/>
    </source>
</evidence>
<dbReference type="Proteomes" id="UP000288405">
    <property type="component" value="Unassembled WGS sequence"/>
</dbReference>
<feature type="binding site" evidence="16">
    <location>
        <position position="95"/>
    </location>
    <ligand>
        <name>substrate</name>
    </ligand>
</feature>
<protein>
    <recommendedName>
        <fullName evidence="15 16">Type III pantothenate kinase</fullName>
        <ecNumber evidence="6 16">2.7.1.33</ecNumber>
    </recommendedName>
    <alternativeName>
        <fullName evidence="16">PanK-III</fullName>
    </alternativeName>
    <alternativeName>
        <fullName evidence="16">Pantothenic acid kinase</fullName>
    </alternativeName>
</protein>
<proteinExistence type="inferred from homology"/>
<organism evidence="17 18">
    <name type="scientific">Aliidiomarina sanyensis</name>
    <dbReference type="NCBI Taxonomy" id="1249555"/>
    <lineage>
        <taxon>Bacteria</taxon>
        <taxon>Pseudomonadati</taxon>
        <taxon>Pseudomonadota</taxon>
        <taxon>Gammaproteobacteria</taxon>
        <taxon>Alteromonadales</taxon>
        <taxon>Idiomarinaceae</taxon>
        <taxon>Aliidiomarina</taxon>
    </lineage>
</organism>
<dbReference type="PANTHER" id="PTHR34265:SF1">
    <property type="entry name" value="TYPE III PANTOTHENATE KINASE"/>
    <property type="match status" value="1"/>
</dbReference>
<name>A0A432WAP7_9GAMM</name>
<evidence type="ECO:0000256" key="10">
    <source>
        <dbReference type="ARBA" id="ARBA00022777"/>
    </source>
</evidence>
<comment type="cofactor">
    <cofactor evidence="2">
        <name>K(+)</name>
        <dbReference type="ChEBI" id="CHEBI:29103"/>
    </cofactor>
</comment>
<comment type="cofactor">
    <cofactor evidence="16">
        <name>NH4(+)</name>
        <dbReference type="ChEBI" id="CHEBI:28938"/>
    </cofactor>
    <cofactor evidence="16">
        <name>K(+)</name>
        <dbReference type="ChEBI" id="CHEBI:29103"/>
    </cofactor>
    <text evidence="16">A monovalent cation. Ammonium or potassium.</text>
</comment>
<evidence type="ECO:0000256" key="6">
    <source>
        <dbReference type="ARBA" id="ARBA00012102"/>
    </source>
</evidence>
<dbReference type="HAMAP" id="MF_01274">
    <property type="entry name" value="Pantothen_kinase_3"/>
    <property type="match status" value="1"/>
</dbReference>
<keyword evidence="18" id="KW-1185">Reference proteome</keyword>
<comment type="pathway">
    <text evidence="4 16">Cofactor biosynthesis; coenzyme A biosynthesis; CoA from (R)-pantothenate: step 1/5.</text>
</comment>
<keyword evidence="13 16" id="KW-0173">Coenzyme A biosynthesis</keyword>
<dbReference type="GO" id="GO:0004594">
    <property type="term" value="F:pantothenate kinase activity"/>
    <property type="evidence" value="ECO:0007669"/>
    <property type="project" value="UniProtKB-UniRule"/>
</dbReference>
<evidence type="ECO:0000256" key="11">
    <source>
        <dbReference type="ARBA" id="ARBA00022840"/>
    </source>
</evidence>
<dbReference type="AlphaFoldDB" id="A0A432WAP7"/>
<evidence type="ECO:0000256" key="1">
    <source>
        <dbReference type="ARBA" id="ARBA00001206"/>
    </source>
</evidence>
<dbReference type="PANTHER" id="PTHR34265">
    <property type="entry name" value="TYPE III PANTOTHENATE KINASE"/>
    <property type="match status" value="1"/>
</dbReference>
<keyword evidence="9 16" id="KW-0547">Nucleotide-binding</keyword>
<dbReference type="UniPathway" id="UPA00241">
    <property type="reaction ID" value="UER00352"/>
</dbReference>
<feature type="binding site" evidence="16">
    <location>
        <begin position="102"/>
        <end position="105"/>
    </location>
    <ligand>
        <name>substrate</name>
    </ligand>
</feature>
<keyword evidence="7 16" id="KW-0963">Cytoplasm</keyword>
<gene>
    <name evidence="16" type="primary">coaX</name>
    <name evidence="17" type="ORF">CWE11_11605</name>
</gene>
<feature type="binding site" evidence="16">
    <location>
        <position position="128"/>
    </location>
    <ligand>
        <name>K(+)</name>
        <dbReference type="ChEBI" id="CHEBI:29103"/>
    </ligand>
</feature>
<evidence type="ECO:0000256" key="4">
    <source>
        <dbReference type="ARBA" id="ARBA00005225"/>
    </source>
</evidence>
<keyword evidence="11 16" id="KW-0067">ATP-binding</keyword>
<evidence type="ECO:0000313" key="18">
    <source>
        <dbReference type="Proteomes" id="UP000288405"/>
    </source>
</evidence>
<keyword evidence="8 16" id="KW-0808">Transferase</keyword>
<evidence type="ECO:0000256" key="9">
    <source>
        <dbReference type="ARBA" id="ARBA00022741"/>
    </source>
</evidence>
<accession>A0A432WAP7</accession>
<feature type="binding site" evidence="16">
    <location>
        <position position="131"/>
    </location>
    <ligand>
        <name>ATP</name>
        <dbReference type="ChEBI" id="CHEBI:30616"/>
    </ligand>
</feature>
<evidence type="ECO:0000256" key="8">
    <source>
        <dbReference type="ARBA" id="ARBA00022679"/>
    </source>
</evidence>
<evidence type="ECO:0000256" key="13">
    <source>
        <dbReference type="ARBA" id="ARBA00022993"/>
    </source>
</evidence>
<evidence type="ECO:0000256" key="16">
    <source>
        <dbReference type="HAMAP-Rule" id="MF_01274"/>
    </source>
</evidence>
<evidence type="ECO:0000256" key="15">
    <source>
        <dbReference type="ARBA" id="ARBA00040883"/>
    </source>
</evidence>
<dbReference type="InterPro" id="IPR004619">
    <property type="entry name" value="Type_III_PanK"/>
</dbReference>
<dbReference type="GO" id="GO:0005737">
    <property type="term" value="C:cytoplasm"/>
    <property type="evidence" value="ECO:0007669"/>
    <property type="project" value="UniProtKB-SubCell"/>
</dbReference>
<dbReference type="Gene3D" id="3.30.420.40">
    <property type="match status" value="2"/>
</dbReference>
<dbReference type="EMBL" id="PIPM01000022">
    <property type="protein sequence ID" value="RUO27455.1"/>
    <property type="molecule type" value="Genomic_DNA"/>
</dbReference>
<evidence type="ECO:0000313" key="17">
    <source>
        <dbReference type="EMBL" id="RUO27455.1"/>
    </source>
</evidence>
<feature type="active site" description="Proton acceptor" evidence="16">
    <location>
        <position position="104"/>
    </location>
</feature>
<dbReference type="EC" id="2.7.1.33" evidence="6 16"/>
<dbReference type="GO" id="GO:0005524">
    <property type="term" value="F:ATP binding"/>
    <property type="evidence" value="ECO:0007669"/>
    <property type="project" value="UniProtKB-UniRule"/>
</dbReference>
<feature type="binding site" evidence="16">
    <location>
        <begin position="14"/>
        <end position="21"/>
    </location>
    <ligand>
        <name>ATP</name>
        <dbReference type="ChEBI" id="CHEBI:30616"/>
    </ligand>
</feature>
<dbReference type="SUPFAM" id="SSF53067">
    <property type="entry name" value="Actin-like ATPase domain"/>
    <property type="match status" value="2"/>
</dbReference>
<dbReference type="Pfam" id="PF03309">
    <property type="entry name" value="Pan_kinase"/>
    <property type="match status" value="1"/>
</dbReference>
<dbReference type="CDD" id="cd24015">
    <property type="entry name" value="ASKHA_NBD_PanK-III"/>
    <property type="match status" value="1"/>
</dbReference>
<evidence type="ECO:0000256" key="3">
    <source>
        <dbReference type="ARBA" id="ARBA00004496"/>
    </source>
</evidence>
<feature type="binding site" evidence="16">
    <location>
        <position position="182"/>
    </location>
    <ligand>
        <name>substrate</name>
    </ligand>
</feature>
<comment type="function">
    <text evidence="16">Catalyzes the phosphorylation of pantothenate (Pan), the first step in CoA biosynthesis.</text>
</comment>
<evidence type="ECO:0000256" key="2">
    <source>
        <dbReference type="ARBA" id="ARBA00001958"/>
    </source>
</evidence>
<sequence>MLGVKLVSENLVLEFGNTRWKLGSVDREYQVTLVGSGHDLAQLTDLILHVAPTFVGVASVAPPQTVLDLRHALADSGVELLEASPEQGFGITLCYVDPSRLGVDRWLTLLAARYHGANQAAQSHAIIDAGTAVTLDVLNANGHHRGGWIAPGFRLMQESLIQKSTRLRVSDNVPDAILGEGTEAAIHLGCQASLQGFAHTAIQSAEEALGSPPDCLWFTGGDSGLINKKALQIAAKTQVIERPNLVLEGLAQWLSFKSPPRSF</sequence>